<accession>A0A8C4R3H6</accession>
<sequence>MCLSLKQSSRQVIKEGELEKRSENFLQLWKKKTCVLTPEGLVISVADEGFLKARRGPAKELRFDSIKTVDCVERKGKYVYFTIVTETKKEIDFRCLDETGWNAQITLALVQFKNERAVRAARARHGHGGDSRASCRPGSGTGSGSGSGSGAFPHEARD</sequence>
<dbReference type="GO" id="GO:1901981">
    <property type="term" value="F:phosphatidylinositol phosphate binding"/>
    <property type="evidence" value="ECO:0007669"/>
    <property type="project" value="InterPro"/>
</dbReference>
<feature type="domain" description="PH" evidence="4">
    <location>
        <begin position="12"/>
        <end position="112"/>
    </location>
</feature>
<dbReference type="PANTHER" id="PTHR15478">
    <property type="entry name" value="PLECKSTRIN HOMOLOGY-LIKE DOMAIN, PQ-RICH PROTEIN"/>
    <property type="match status" value="1"/>
</dbReference>
<dbReference type="InterPro" id="IPR011993">
    <property type="entry name" value="PH-like_dom_sf"/>
</dbReference>
<reference evidence="5" key="2">
    <citation type="submission" date="2025-09" db="UniProtKB">
        <authorList>
            <consortium name="Ensembl"/>
        </authorList>
    </citation>
    <scope>IDENTIFICATION</scope>
</reference>
<dbReference type="Proteomes" id="UP000694388">
    <property type="component" value="Unplaced"/>
</dbReference>
<dbReference type="InterPro" id="IPR042832">
    <property type="entry name" value="PHLA1/2/3"/>
</dbReference>
<evidence type="ECO:0000256" key="3">
    <source>
        <dbReference type="SAM" id="MobiDB-lite"/>
    </source>
</evidence>
<organism evidence="5 6">
    <name type="scientific">Eptatretus burgeri</name>
    <name type="common">Inshore hagfish</name>
    <dbReference type="NCBI Taxonomy" id="7764"/>
    <lineage>
        <taxon>Eukaryota</taxon>
        <taxon>Metazoa</taxon>
        <taxon>Chordata</taxon>
        <taxon>Craniata</taxon>
        <taxon>Vertebrata</taxon>
        <taxon>Cyclostomata</taxon>
        <taxon>Myxini</taxon>
        <taxon>Myxiniformes</taxon>
        <taxon>Myxinidae</taxon>
        <taxon>Eptatretinae</taxon>
        <taxon>Eptatretus</taxon>
    </lineage>
</organism>
<dbReference type="Ensembl" id="ENSEBUT00000024396.1">
    <property type="protein sequence ID" value="ENSEBUP00000023820.1"/>
    <property type="gene ID" value="ENSEBUG00000014675.1"/>
</dbReference>
<dbReference type="GO" id="GO:0043065">
    <property type="term" value="P:positive regulation of apoptotic process"/>
    <property type="evidence" value="ECO:0007669"/>
    <property type="project" value="InterPro"/>
</dbReference>
<evidence type="ECO:0000313" key="5">
    <source>
        <dbReference type="Ensembl" id="ENSEBUP00000023820.1"/>
    </source>
</evidence>
<dbReference type="SMART" id="SM00233">
    <property type="entry name" value="PH"/>
    <property type="match status" value="1"/>
</dbReference>
<dbReference type="InterPro" id="IPR001849">
    <property type="entry name" value="PH_domain"/>
</dbReference>
<evidence type="ECO:0000256" key="1">
    <source>
        <dbReference type="ARBA" id="ARBA00004496"/>
    </source>
</evidence>
<protein>
    <submittedName>
        <fullName evidence="5">Pleckstrin homology-like domain, family A, member 2</fullName>
    </submittedName>
</protein>
<dbReference type="CDD" id="cd00821">
    <property type="entry name" value="PH"/>
    <property type="match status" value="1"/>
</dbReference>
<feature type="region of interest" description="Disordered" evidence="3">
    <location>
        <begin position="121"/>
        <end position="158"/>
    </location>
</feature>
<keyword evidence="2" id="KW-0963">Cytoplasm</keyword>
<dbReference type="SUPFAM" id="SSF50729">
    <property type="entry name" value="PH domain-like"/>
    <property type="match status" value="1"/>
</dbReference>
<dbReference type="GO" id="GO:0005737">
    <property type="term" value="C:cytoplasm"/>
    <property type="evidence" value="ECO:0007669"/>
    <property type="project" value="UniProtKB-SubCell"/>
</dbReference>
<evidence type="ECO:0000259" key="4">
    <source>
        <dbReference type="SMART" id="SM00233"/>
    </source>
</evidence>
<evidence type="ECO:0000256" key="2">
    <source>
        <dbReference type="ARBA" id="ARBA00022490"/>
    </source>
</evidence>
<dbReference type="PANTHER" id="PTHR15478:SF10">
    <property type="match status" value="1"/>
</dbReference>
<comment type="subcellular location">
    <subcellularLocation>
        <location evidence="1">Cytoplasm</location>
    </subcellularLocation>
</comment>
<feature type="compositionally biased region" description="Gly residues" evidence="3">
    <location>
        <begin position="139"/>
        <end position="149"/>
    </location>
</feature>
<keyword evidence="6" id="KW-1185">Reference proteome</keyword>
<dbReference type="OMA" id="GFQNRRA"/>
<proteinExistence type="predicted"/>
<reference evidence="5" key="1">
    <citation type="submission" date="2025-08" db="UniProtKB">
        <authorList>
            <consortium name="Ensembl"/>
        </authorList>
    </citation>
    <scope>IDENTIFICATION</scope>
</reference>
<dbReference type="AlphaFoldDB" id="A0A8C4R3H6"/>
<dbReference type="Gene3D" id="2.30.29.30">
    <property type="entry name" value="Pleckstrin-homology domain (PH domain)/Phosphotyrosine-binding domain (PTB)"/>
    <property type="match status" value="1"/>
</dbReference>
<name>A0A8C4R3H6_EPTBU</name>
<evidence type="ECO:0000313" key="6">
    <source>
        <dbReference type="Proteomes" id="UP000694388"/>
    </source>
</evidence>
<dbReference type="GeneTree" id="ENSGT00440000039564"/>